<dbReference type="Pfam" id="PF02536">
    <property type="entry name" value="mTERF"/>
    <property type="match status" value="1"/>
</dbReference>
<dbReference type="STRING" id="947166.A0A1D1W4I1"/>
<evidence type="ECO:0000256" key="3">
    <source>
        <dbReference type="SAM" id="MobiDB-lite"/>
    </source>
</evidence>
<dbReference type="SMART" id="SM00733">
    <property type="entry name" value="Mterf"/>
    <property type="match status" value="5"/>
</dbReference>
<dbReference type="GO" id="GO:0005739">
    <property type="term" value="C:mitochondrion"/>
    <property type="evidence" value="ECO:0007669"/>
    <property type="project" value="TreeGrafter"/>
</dbReference>
<reference evidence="4 5" key="1">
    <citation type="journal article" date="2016" name="Nat. Commun.">
        <title>Extremotolerant tardigrade genome and improved radiotolerance of human cultured cells by tardigrade-unique protein.</title>
        <authorList>
            <person name="Hashimoto T."/>
            <person name="Horikawa D.D."/>
            <person name="Saito Y."/>
            <person name="Kuwahara H."/>
            <person name="Kozuka-Hata H."/>
            <person name="Shin-I T."/>
            <person name="Minakuchi Y."/>
            <person name="Ohishi K."/>
            <person name="Motoyama A."/>
            <person name="Aizu T."/>
            <person name="Enomoto A."/>
            <person name="Kondo K."/>
            <person name="Tanaka S."/>
            <person name="Hara Y."/>
            <person name="Koshikawa S."/>
            <person name="Sagara H."/>
            <person name="Miura T."/>
            <person name="Yokobori S."/>
            <person name="Miyagawa K."/>
            <person name="Suzuki Y."/>
            <person name="Kubo T."/>
            <person name="Oyama M."/>
            <person name="Kohara Y."/>
            <person name="Fujiyama A."/>
            <person name="Arakawa K."/>
            <person name="Katayama T."/>
            <person name="Toyoda A."/>
            <person name="Kunieda T."/>
        </authorList>
    </citation>
    <scope>NUCLEOTIDE SEQUENCE [LARGE SCALE GENOMIC DNA]</scope>
    <source>
        <strain evidence="4 5">YOKOZUNA-1</strain>
    </source>
</reference>
<keyword evidence="2" id="KW-0809">Transit peptide</keyword>
<dbReference type="OrthoDB" id="637682at2759"/>
<evidence type="ECO:0000313" key="5">
    <source>
        <dbReference type="Proteomes" id="UP000186922"/>
    </source>
</evidence>
<organism evidence="4 5">
    <name type="scientific">Ramazzottius varieornatus</name>
    <name type="common">Water bear</name>
    <name type="synonym">Tardigrade</name>
    <dbReference type="NCBI Taxonomy" id="947166"/>
    <lineage>
        <taxon>Eukaryota</taxon>
        <taxon>Metazoa</taxon>
        <taxon>Ecdysozoa</taxon>
        <taxon>Tardigrada</taxon>
        <taxon>Eutardigrada</taxon>
        <taxon>Parachela</taxon>
        <taxon>Hypsibioidea</taxon>
        <taxon>Ramazzottiidae</taxon>
        <taxon>Ramazzottius</taxon>
    </lineage>
</organism>
<evidence type="ECO:0000256" key="1">
    <source>
        <dbReference type="ARBA" id="ARBA00007692"/>
    </source>
</evidence>
<dbReference type="GO" id="GO:0003676">
    <property type="term" value="F:nucleic acid binding"/>
    <property type="evidence" value="ECO:0007669"/>
    <property type="project" value="InterPro"/>
</dbReference>
<dbReference type="PANTHER" id="PTHR13068:SF112">
    <property type="entry name" value="TRANSCRIPTION TERMINATION FACTOR 3, MITOCHONDRIAL"/>
    <property type="match status" value="1"/>
</dbReference>
<evidence type="ECO:0000313" key="4">
    <source>
        <dbReference type="EMBL" id="GAV05879.1"/>
    </source>
</evidence>
<name>A0A1D1W4I1_RAMVA</name>
<comment type="similarity">
    <text evidence="1">Belongs to the mTERF family.</text>
</comment>
<gene>
    <name evidence="4" type="primary">RvY_15942-1</name>
    <name evidence="4" type="synonym">RvY_15942.1</name>
    <name evidence="4" type="ORF">RvY_15942</name>
</gene>
<dbReference type="AlphaFoldDB" id="A0A1D1W4I1"/>
<dbReference type="Proteomes" id="UP000186922">
    <property type="component" value="Unassembled WGS sequence"/>
</dbReference>
<feature type="compositionally biased region" description="Basic and acidic residues" evidence="3">
    <location>
        <begin position="68"/>
        <end position="80"/>
    </location>
</feature>
<sequence>MGTALLAQWLKSRYLLSSILRHSQWHYPMSTYSTGRNSLLPQLGLYACSREKLSRHPDSSYTDIRCVHSEVQTRENERSRTSRSRHPSTRRNLPPLDSNADGQESNEEYFKNAFATATAEASRKPPVDWNQFVDPDDRYRLSEEEFDRDVAKKTDTKFGTVEIKFASHLAPKPTSEMKPRRQSVTEELAEEPAMNVNPEFVDSLSDVSTDIQKIDWEKIEESYPEQRPLEPVEETDLEMAEVKPAKQPFSYNLASYANESDNIKRLIEMGVQVWRFDRDKDVSQLFLTGEWEVKIQPWVDWMLDTGLEKEDIKSVLERSPRILLEKLPELQEKVEYFRSKKFDRALLKTVLIGAPIVFSMTVRRIDKQLGELQHRFGLIGQEVRDVMNEYPKFITYPMASTWNLNRLCLINEMGFTKIEVKKMLLKDPRVFVKLSKLVISDRFDYLHNVVGLPHAQIAAFPDILMVNKRTIRERHLFLKALKRNQYDPKLPNYVSPTALCFGTDAQFCSGCAKESVWTFDEFCKTL</sequence>
<dbReference type="Gene3D" id="1.25.70.10">
    <property type="entry name" value="Transcription termination factor 3, mitochondrial"/>
    <property type="match status" value="1"/>
</dbReference>
<dbReference type="InterPro" id="IPR003690">
    <property type="entry name" value="MTERF"/>
</dbReference>
<comment type="caution">
    <text evidence="4">The sequence shown here is derived from an EMBL/GenBank/DDBJ whole genome shotgun (WGS) entry which is preliminary data.</text>
</comment>
<accession>A0A1D1W4I1</accession>
<protein>
    <submittedName>
        <fullName evidence="4">Uncharacterized protein</fullName>
    </submittedName>
</protein>
<feature type="region of interest" description="Disordered" evidence="3">
    <location>
        <begin position="68"/>
        <end position="103"/>
    </location>
</feature>
<dbReference type="GO" id="GO:0061668">
    <property type="term" value="P:mitochondrial ribosome assembly"/>
    <property type="evidence" value="ECO:0007669"/>
    <property type="project" value="TreeGrafter"/>
</dbReference>
<keyword evidence="5" id="KW-1185">Reference proteome</keyword>
<evidence type="ECO:0000256" key="2">
    <source>
        <dbReference type="ARBA" id="ARBA00022946"/>
    </source>
</evidence>
<dbReference type="PANTHER" id="PTHR13068">
    <property type="entry name" value="CGI-12 PROTEIN-RELATED"/>
    <property type="match status" value="1"/>
</dbReference>
<dbReference type="GO" id="GO:0006390">
    <property type="term" value="P:mitochondrial transcription"/>
    <property type="evidence" value="ECO:0007669"/>
    <property type="project" value="TreeGrafter"/>
</dbReference>
<dbReference type="InterPro" id="IPR038538">
    <property type="entry name" value="MTERF_sf"/>
</dbReference>
<proteinExistence type="inferred from homology"/>
<dbReference type="EMBL" id="BDGG01000012">
    <property type="protein sequence ID" value="GAV05879.1"/>
    <property type="molecule type" value="Genomic_DNA"/>
</dbReference>